<protein>
    <submittedName>
        <fullName evidence="2">Uncharacterized protein</fullName>
    </submittedName>
</protein>
<reference evidence="2 3" key="1">
    <citation type="submission" date="2019-03" db="EMBL/GenBank/DDBJ databases">
        <title>Genomic Encyclopedia of Type Strains, Phase IV (KMG-IV): sequencing the most valuable type-strain genomes for metagenomic binning, comparative biology and taxonomic classification.</title>
        <authorList>
            <person name="Goeker M."/>
        </authorList>
    </citation>
    <scope>NUCLEOTIDE SEQUENCE [LARGE SCALE GENOMIC DNA]</scope>
    <source>
        <strain evidence="2 3">DSM 14836</strain>
    </source>
</reference>
<evidence type="ECO:0000256" key="1">
    <source>
        <dbReference type="SAM" id="Phobius"/>
    </source>
</evidence>
<feature type="transmembrane region" description="Helical" evidence="1">
    <location>
        <begin position="37"/>
        <end position="57"/>
    </location>
</feature>
<keyword evidence="1" id="KW-1133">Transmembrane helix</keyword>
<keyword evidence="1" id="KW-0472">Membrane</keyword>
<name>A0A4R2NV30_9FLAO</name>
<proteinExistence type="predicted"/>
<evidence type="ECO:0000313" key="2">
    <source>
        <dbReference type="EMBL" id="TCP25953.1"/>
    </source>
</evidence>
<dbReference type="Proteomes" id="UP000294564">
    <property type="component" value="Unassembled WGS sequence"/>
</dbReference>
<accession>A0A4R2NV30</accession>
<keyword evidence="3" id="KW-1185">Reference proteome</keyword>
<comment type="caution">
    <text evidence="2">The sequence shown here is derived from an EMBL/GenBank/DDBJ whole genome shotgun (WGS) entry which is preliminary data.</text>
</comment>
<sequence>MITLLLTFLTFTCIAIVFAIIDNIYRKIIQVKTDKGIHRYIVLFIFAVVTFIFRGYITFFFDIILNK</sequence>
<feature type="transmembrane region" description="Helical" evidence="1">
    <location>
        <begin position="6"/>
        <end position="25"/>
    </location>
</feature>
<dbReference type="EMBL" id="SLXM01000003">
    <property type="protein sequence ID" value="TCP25953.1"/>
    <property type="molecule type" value="Genomic_DNA"/>
</dbReference>
<keyword evidence="1" id="KW-0812">Transmembrane</keyword>
<organism evidence="2 3">
    <name type="scientific">Tenacibaculum skagerrakense</name>
    <dbReference type="NCBI Taxonomy" id="186571"/>
    <lineage>
        <taxon>Bacteria</taxon>
        <taxon>Pseudomonadati</taxon>
        <taxon>Bacteroidota</taxon>
        <taxon>Flavobacteriia</taxon>
        <taxon>Flavobacteriales</taxon>
        <taxon>Flavobacteriaceae</taxon>
        <taxon>Tenacibaculum</taxon>
    </lineage>
</organism>
<dbReference type="AlphaFoldDB" id="A0A4R2NV30"/>
<evidence type="ECO:0000313" key="3">
    <source>
        <dbReference type="Proteomes" id="UP000294564"/>
    </source>
</evidence>
<gene>
    <name evidence="2" type="ORF">EV195_103315</name>
</gene>